<proteinExistence type="predicted"/>
<dbReference type="Proteomes" id="UP000178129">
    <property type="component" value="Unassembled WGS sequence"/>
</dbReference>
<dbReference type="AlphaFoldDB" id="A0A1E1KW43"/>
<name>A0A1E1KW43_9HELO</name>
<evidence type="ECO:0000313" key="2">
    <source>
        <dbReference type="Proteomes" id="UP000178129"/>
    </source>
</evidence>
<sequence>MVSSSATSTIISFAAITASAPRIFNVINPIFAQPSGKNVTGPLGASIVGVDSTATTYQIGCNGNINHTKPCGWDTPPFWYFTQGPTEEHFTISDREESGEGITIQGDYTFSSTLAPTITGVFQLTQVVVSNYDITTTADLSTLPSYSEETVDVSATWYAIPVTAGWEKLSRNVTASVIATVMSGARITATGTSIRGSGKATGSGGVPTSTGSVAGGERVVGRVGLLVGVLGGVGVLAGLVL</sequence>
<organism evidence="1 2">
    <name type="scientific">Rhynchosporium graminicola</name>
    <dbReference type="NCBI Taxonomy" id="2792576"/>
    <lineage>
        <taxon>Eukaryota</taxon>
        <taxon>Fungi</taxon>
        <taxon>Dikarya</taxon>
        <taxon>Ascomycota</taxon>
        <taxon>Pezizomycotina</taxon>
        <taxon>Leotiomycetes</taxon>
        <taxon>Helotiales</taxon>
        <taxon>Ploettnerulaceae</taxon>
        <taxon>Rhynchosporium</taxon>
    </lineage>
</organism>
<protein>
    <submittedName>
        <fullName evidence="1">Uncharacterized protein</fullName>
    </submittedName>
</protein>
<evidence type="ECO:0000313" key="1">
    <source>
        <dbReference type="EMBL" id="CZT02388.1"/>
    </source>
</evidence>
<comment type="caution">
    <text evidence="1">The sequence shown here is derived from an EMBL/GenBank/DDBJ whole genome shotgun (WGS) entry which is preliminary data.</text>
</comment>
<keyword evidence="2" id="KW-1185">Reference proteome</keyword>
<dbReference type="InParanoid" id="A0A1E1KW43"/>
<reference evidence="2" key="1">
    <citation type="submission" date="2016-03" db="EMBL/GenBank/DDBJ databases">
        <authorList>
            <person name="Ploux O."/>
        </authorList>
    </citation>
    <scope>NUCLEOTIDE SEQUENCE [LARGE SCALE GENOMIC DNA]</scope>
    <source>
        <strain evidence="2">UK7</strain>
    </source>
</reference>
<gene>
    <name evidence="1" type="ORF">RCO7_06310</name>
</gene>
<dbReference type="EMBL" id="FJUW01000025">
    <property type="protein sequence ID" value="CZT02388.1"/>
    <property type="molecule type" value="Genomic_DNA"/>
</dbReference>
<accession>A0A1E1KW43</accession>